<evidence type="ECO:0000313" key="1">
    <source>
        <dbReference type="EMBL" id="MBO1627461.1"/>
    </source>
</evidence>
<keyword evidence="2" id="KW-1185">Reference proteome</keyword>
<dbReference type="RefSeq" id="WP_208018794.1">
    <property type="nucleotide sequence ID" value="NZ_JAGDQJ010000025.1"/>
</dbReference>
<name>A0ABS3P2N4_9BACI</name>
<gene>
    <name evidence="1" type="ORF">J4P90_19950</name>
</gene>
<dbReference type="EMBL" id="JAGDQJ010000025">
    <property type="protein sequence ID" value="MBO1627461.1"/>
    <property type="molecule type" value="Genomic_DNA"/>
</dbReference>
<reference evidence="1 2" key="1">
    <citation type="submission" date="2021-03" db="EMBL/GenBank/DDBJ databases">
        <title>Identification of novel Bacillus strains.</title>
        <authorList>
            <person name="Xiao Z."/>
            <person name="Li Y."/>
            <person name="Shen J."/>
        </authorList>
    </citation>
    <scope>NUCLEOTIDE SEQUENCE [LARGE SCALE GENOMIC DNA]</scope>
    <source>
        <strain evidence="1 2">SY8</strain>
    </source>
</reference>
<evidence type="ECO:0000313" key="2">
    <source>
        <dbReference type="Proteomes" id="UP000677611"/>
    </source>
</evidence>
<sequence length="84" mass="9579">MNKIKIPGIVLIILGEMFDNIIPALIREIVGDEIADWMEVPYSNWQKLMKFKELMGFLNSDYSGVFGSMTNQLVLASLRRQSLS</sequence>
<protein>
    <submittedName>
        <fullName evidence="1">Uncharacterized protein</fullName>
    </submittedName>
</protein>
<organism evidence="1 2">
    <name type="scientific">Bacillus arachidis</name>
    <dbReference type="NCBI Taxonomy" id="2819290"/>
    <lineage>
        <taxon>Bacteria</taxon>
        <taxon>Bacillati</taxon>
        <taxon>Bacillota</taxon>
        <taxon>Bacilli</taxon>
        <taxon>Bacillales</taxon>
        <taxon>Bacillaceae</taxon>
        <taxon>Bacillus</taxon>
    </lineage>
</organism>
<comment type="caution">
    <text evidence="1">The sequence shown here is derived from an EMBL/GenBank/DDBJ whole genome shotgun (WGS) entry which is preliminary data.</text>
</comment>
<dbReference type="Proteomes" id="UP000677611">
    <property type="component" value="Unassembled WGS sequence"/>
</dbReference>
<proteinExistence type="predicted"/>
<accession>A0ABS3P2N4</accession>